<gene>
    <name evidence="2" type="ORF">C1C91_14415</name>
</gene>
<dbReference type="AlphaFoldDB" id="A0A7U5Y9A2"/>
<proteinExistence type="predicted"/>
<sequence>MTQPIAFTDRKRGSPVTTERLVGPEGTPGAPFCEQAALPEGSWRLTYGQMAQEQRGPMPLREER</sequence>
<evidence type="ECO:0000313" key="2">
    <source>
        <dbReference type="EMBL" id="AXB06035.1"/>
    </source>
</evidence>
<feature type="region of interest" description="Disordered" evidence="1">
    <location>
        <begin position="1"/>
        <end position="30"/>
    </location>
</feature>
<evidence type="ECO:0000313" key="3">
    <source>
        <dbReference type="Proteomes" id="UP000266778"/>
    </source>
</evidence>
<name>A0A7U5Y9A2_AERCA</name>
<organism evidence="2 3">
    <name type="scientific">Aeromonas caviae</name>
    <name type="common">Aeromonas punctata</name>
    <dbReference type="NCBI Taxonomy" id="648"/>
    <lineage>
        <taxon>Bacteria</taxon>
        <taxon>Pseudomonadati</taxon>
        <taxon>Pseudomonadota</taxon>
        <taxon>Gammaproteobacteria</taxon>
        <taxon>Aeromonadales</taxon>
        <taxon>Aeromonadaceae</taxon>
        <taxon>Aeromonas</taxon>
    </lineage>
</organism>
<dbReference type="Proteomes" id="UP000266778">
    <property type="component" value="Chromosome"/>
</dbReference>
<accession>A0A7U5Y9A2</accession>
<protein>
    <submittedName>
        <fullName evidence="2">Uncharacterized protein</fullName>
    </submittedName>
</protein>
<dbReference type="EMBL" id="CP025706">
    <property type="protein sequence ID" value="AXB06035.1"/>
    <property type="molecule type" value="Genomic_DNA"/>
</dbReference>
<evidence type="ECO:0000256" key="1">
    <source>
        <dbReference type="SAM" id="MobiDB-lite"/>
    </source>
</evidence>
<reference evidence="2" key="1">
    <citation type="journal article" date="2019" name="J Environ">
        <title>Genetic characterization and potential molecular dissemination mechanism of tet (31) gene in Aeromonas caviae from an oxytetracycline wastewater treatment system.</title>
        <authorList>
            <person name="Shi Y."/>
            <person name="Tian Z."/>
            <person name="Leclercq S.O."/>
            <person name="Zhang H."/>
            <person name="Yang M."/>
            <person name="Zhang Y."/>
        </authorList>
    </citation>
    <scope>NUCLEOTIDE SEQUENCE</scope>
    <source>
        <strain evidence="2">T25-39</strain>
    </source>
</reference>